<feature type="region of interest" description="Disordered" evidence="1">
    <location>
        <begin position="275"/>
        <end position="300"/>
    </location>
</feature>
<evidence type="ECO:0000256" key="1">
    <source>
        <dbReference type="SAM" id="MobiDB-lite"/>
    </source>
</evidence>
<dbReference type="Gene3D" id="3.90.550.60">
    <property type="match status" value="1"/>
</dbReference>
<dbReference type="SUPFAM" id="SSF53448">
    <property type="entry name" value="Nucleotide-diphospho-sugar transferases"/>
    <property type="match status" value="1"/>
</dbReference>
<evidence type="ECO:0000259" key="2">
    <source>
        <dbReference type="Pfam" id="PF00535"/>
    </source>
</evidence>
<proteinExistence type="predicted"/>
<name>A0A2K2G143_9SPHN</name>
<evidence type="ECO:0000313" key="4">
    <source>
        <dbReference type="Proteomes" id="UP000236327"/>
    </source>
</evidence>
<reference evidence="3 4" key="1">
    <citation type="submission" date="2016-05" db="EMBL/GenBank/DDBJ databases">
        <title>Complete genome sequence of Novosphingobium guangzhouense SA925(T).</title>
        <authorList>
            <person name="Sha S."/>
        </authorList>
    </citation>
    <scope>NUCLEOTIDE SEQUENCE [LARGE SCALE GENOMIC DNA]</scope>
    <source>
        <strain evidence="3 4">SA925</strain>
    </source>
</reference>
<dbReference type="InterPro" id="IPR029044">
    <property type="entry name" value="Nucleotide-diphossugar_trans"/>
</dbReference>
<organism evidence="3 4">
    <name type="scientific">Novosphingobium guangzhouense</name>
    <dbReference type="NCBI Taxonomy" id="1850347"/>
    <lineage>
        <taxon>Bacteria</taxon>
        <taxon>Pseudomonadati</taxon>
        <taxon>Pseudomonadota</taxon>
        <taxon>Alphaproteobacteria</taxon>
        <taxon>Sphingomonadales</taxon>
        <taxon>Sphingomonadaceae</taxon>
        <taxon>Novosphingobium</taxon>
    </lineage>
</organism>
<dbReference type="InterPro" id="IPR001173">
    <property type="entry name" value="Glyco_trans_2-like"/>
</dbReference>
<accession>A0A2K2G143</accession>
<keyword evidence="4" id="KW-1185">Reference proteome</keyword>
<feature type="domain" description="Glycosyltransferase 2-like" evidence="2">
    <location>
        <begin position="4"/>
        <end position="67"/>
    </location>
</feature>
<dbReference type="Pfam" id="PF00535">
    <property type="entry name" value="Glycos_transf_2"/>
    <property type="match status" value="1"/>
</dbReference>
<evidence type="ECO:0000313" key="3">
    <source>
        <dbReference type="EMBL" id="PNU04766.1"/>
    </source>
</evidence>
<dbReference type="AlphaFoldDB" id="A0A2K2G143"/>
<sequence length="307" mass="34321">MLQSDYPDVDVCRLAENTGAAGGFNLATRLAVASGADHIWLMDDDVIPEPQALEQLLAARDELHEQGFAPPFVLSLARAPNGMLTNVPDIDRTRNALDYANWPLQLGRGLAPVRRATFVSILIPKRVFDDHGYPLGSMFIWGEDSEFTLRVTREQPGYLVARSEVTHVRAQPGMLDIRREPPGPRLAWFRFLERNTIYWMLTHQSRRAAMRHARGRLYHALRLTARGKVGKATILCRGIVAGFFFRPDEARFSRSFDQTGIEFLSDDLRSRLTVATGAGPAPHSAEHPPEHPPAIMAEPSNVLQIGR</sequence>
<protein>
    <recommendedName>
        <fullName evidence="2">Glycosyltransferase 2-like domain-containing protein</fullName>
    </recommendedName>
</protein>
<comment type="caution">
    <text evidence="3">The sequence shown here is derived from an EMBL/GenBank/DDBJ whole genome shotgun (WGS) entry which is preliminary data.</text>
</comment>
<gene>
    <name evidence="3" type="ORF">A8V01_18590</name>
</gene>
<dbReference type="EMBL" id="LYMM01000031">
    <property type="protein sequence ID" value="PNU04766.1"/>
    <property type="molecule type" value="Genomic_DNA"/>
</dbReference>
<dbReference type="Proteomes" id="UP000236327">
    <property type="component" value="Unassembled WGS sequence"/>
</dbReference>